<proteinExistence type="predicted"/>
<protein>
    <submittedName>
        <fullName evidence="4">AMRP protein</fullName>
    </submittedName>
</protein>
<dbReference type="GO" id="GO:0010916">
    <property type="term" value="P:negative regulation of very-low-density lipoprotein particle clearance"/>
    <property type="evidence" value="ECO:0007669"/>
    <property type="project" value="TreeGrafter"/>
</dbReference>
<feature type="non-terminal residue" evidence="4">
    <location>
        <position position="1"/>
    </location>
</feature>
<dbReference type="GO" id="GO:0035473">
    <property type="term" value="F:lipase binding"/>
    <property type="evidence" value="ECO:0007669"/>
    <property type="project" value="TreeGrafter"/>
</dbReference>
<dbReference type="GO" id="GO:0005793">
    <property type="term" value="C:endoplasmic reticulum-Golgi intermediate compartment"/>
    <property type="evidence" value="ECO:0007669"/>
    <property type="project" value="TreeGrafter"/>
</dbReference>
<dbReference type="Pfam" id="PF06401">
    <property type="entry name" value="Alpha-2-MRAP_C"/>
    <property type="match status" value="1"/>
</dbReference>
<dbReference type="PANTHER" id="PTHR16560:SF2">
    <property type="entry name" value="ALPHA-2-MACROGLOBULIN RECEPTOR-ASSOCIATED PROTEIN"/>
    <property type="match status" value="1"/>
</dbReference>
<comment type="caution">
    <text evidence="4">The sequence shown here is derived from an EMBL/GenBank/DDBJ whole genome shotgun (WGS) entry which is preliminary data.</text>
</comment>
<evidence type="ECO:0000259" key="2">
    <source>
        <dbReference type="Pfam" id="PF06400"/>
    </source>
</evidence>
<feature type="coiled-coil region" evidence="1">
    <location>
        <begin position="200"/>
        <end position="227"/>
    </location>
</feature>
<dbReference type="Gene3D" id="1.20.81.10">
    <property type="entry name" value="RAP domain"/>
    <property type="match status" value="3"/>
</dbReference>
<dbReference type="GO" id="GO:0048237">
    <property type="term" value="C:rough endoplasmic reticulum lumen"/>
    <property type="evidence" value="ECO:0007669"/>
    <property type="project" value="TreeGrafter"/>
</dbReference>
<dbReference type="InterPro" id="IPR036744">
    <property type="entry name" value="RAP_sf"/>
</dbReference>
<keyword evidence="1" id="KW-0175">Coiled coil</keyword>
<evidence type="ECO:0000256" key="1">
    <source>
        <dbReference type="SAM" id="Coils"/>
    </source>
</evidence>
<dbReference type="GO" id="GO:0005886">
    <property type="term" value="C:plasma membrane"/>
    <property type="evidence" value="ECO:0007669"/>
    <property type="project" value="TreeGrafter"/>
</dbReference>
<accession>A0A8X8BPM3</accession>
<dbReference type="CDD" id="cd14806">
    <property type="entry name" value="RAP_D1"/>
    <property type="match status" value="1"/>
</dbReference>
<dbReference type="GO" id="GO:0005801">
    <property type="term" value="C:cis-Golgi network"/>
    <property type="evidence" value="ECO:0007669"/>
    <property type="project" value="TreeGrafter"/>
</dbReference>
<dbReference type="Pfam" id="PF06400">
    <property type="entry name" value="Alpha-2-MRAP_N"/>
    <property type="match status" value="1"/>
</dbReference>
<feature type="domain" description="Alpha-2-macroglobulin RAP C-terminal" evidence="3">
    <location>
        <begin position="80"/>
        <end position="272"/>
    </location>
</feature>
<evidence type="ECO:0000313" key="5">
    <source>
        <dbReference type="Proteomes" id="UP000886611"/>
    </source>
</evidence>
<dbReference type="InterPro" id="IPR009066">
    <property type="entry name" value="MG_RAP_rcpt_1"/>
</dbReference>
<dbReference type="InterPro" id="IPR010483">
    <property type="entry name" value="Alpha_2_MRAP_C"/>
</dbReference>
<dbReference type="EMBL" id="JAATIS010001721">
    <property type="protein sequence ID" value="KAG2465778.1"/>
    <property type="molecule type" value="Genomic_DNA"/>
</dbReference>
<dbReference type="GO" id="GO:0070326">
    <property type="term" value="F:very-low-density lipoprotein particle receptor binding"/>
    <property type="evidence" value="ECO:0007669"/>
    <property type="project" value="TreeGrafter"/>
</dbReference>
<sequence length="476" mass="55502">LQLSPVKQAELHSDLKIQEKDELNWKKLKAEGLDEDGEKEAKLRRNFNVILAKYGLNGKKDTRPLENNFLKDHEGVQDDFEDPRLEKLWNKAKTSGKFSEEELHSLHREFQHHKDKIQEYNIAMETVSRTEEIHKNVISPSEMEIKEHVLHEKHADLKEKLRNINQGFERLRRLSHQGYGQDSEFKEPRVLELWDMAKMANFSEDELESFKEELKHFEAKVEKHQHYQEQLELSHQKLKHVEALGDKEHMVRNKEKYTMLAEKTREMGYKVSMSSSHLVICGYGQLLEITCSLLEDNEELTILDKLKKMNIKDVIYWVAEAWENTRKESLQKSWKNLWPELEFVQTVFPPTKENCELLQLVKRMPGCENAEEECVEEWTAVDDCGHEEYTDEDIVAAVQGTSADLDADDSEEEGDAPTDVVPHTAAASTLDLALRYVEQHAGATPTDVMFMRRWRNIASSSRFSSLHQKKITDFIS</sequence>
<dbReference type="Proteomes" id="UP000886611">
    <property type="component" value="Unassembled WGS sequence"/>
</dbReference>
<dbReference type="GO" id="GO:0048019">
    <property type="term" value="F:receptor antagonist activity"/>
    <property type="evidence" value="ECO:0007669"/>
    <property type="project" value="InterPro"/>
</dbReference>
<evidence type="ECO:0000313" key="4">
    <source>
        <dbReference type="EMBL" id="KAG2465778.1"/>
    </source>
</evidence>
<feature type="non-terminal residue" evidence="4">
    <location>
        <position position="476"/>
    </location>
</feature>
<dbReference type="GO" id="GO:0050750">
    <property type="term" value="F:low-density lipoprotein particle receptor binding"/>
    <property type="evidence" value="ECO:0007669"/>
    <property type="project" value="InterPro"/>
</dbReference>
<evidence type="ECO:0000259" key="3">
    <source>
        <dbReference type="Pfam" id="PF06401"/>
    </source>
</evidence>
<dbReference type="SUPFAM" id="SSF47045">
    <property type="entry name" value="RAP domain-like"/>
    <property type="match status" value="3"/>
</dbReference>
<gene>
    <name evidence="4" type="primary">Lrpap1</name>
    <name evidence="4" type="ORF">GTO96_0016842</name>
</gene>
<name>A0A8X8BPM3_POLSE</name>
<dbReference type="CDD" id="cd14807">
    <property type="entry name" value="RAP_D2"/>
    <property type="match status" value="1"/>
</dbReference>
<dbReference type="PANTHER" id="PTHR16560">
    <property type="entry name" value="ALPHA-2-MACROGLOBULIN RECEPTOR-ASSOCIATED PROTEIN"/>
    <property type="match status" value="1"/>
</dbReference>
<dbReference type="GO" id="GO:0002091">
    <property type="term" value="P:negative regulation of receptor internalization"/>
    <property type="evidence" value="ECO:0007669"/>
    <property type="project" value="TreeGrafter"/>
</dbReference>
<feature type="domain" description="Alpha-2-macroglobulin receptor-associated protein" evidence="2">
    <location>
        <begin position="2"/>
        <end position="60"/>
    </location>
</feature>
<dbReference type="GO" id="GO:0005768">
    <property type="term" value="C:endosome"/>
    <property type="evidence" value="ECO:0007669"/>
    <property type="project" value="TreeGrafter"/>
</dbReference>
<dbReference type="InterPro" id="IPR038001">
    <property type="entry name" value="RAP_D2"/>
</dbReference>
<dbReference type="AlphaFoldDB" id="A0A8X8BPM3"/>
<reference evidence="4 5" key="1">
    <citation type="journal article" date="2021" name="Cell">
        <title>Tracing the genetic footprints of vertebrate landing in non-teleost ray-finned fishes.</title>
        <authorList>
            <person name="Bi X."/>
            <person name="Wang K."/>
            <person name="Yang L."/>
            <person name="Pan H."/>
            <person name="Jiang H."/>
            <person name="Wei Q."/>
            <person name="Fang M."/>
            <person name="Yu H."/>
            <person name="Zhu C."/>
            <person name="Cai Y."/>
            <person name="He Y."/>
            <person name="Gan X."/>
            <person name="Zeng H."/>
            <person name="Yu D."/>
            <person name="Zhu Y."/>
            <person name="Jiang H."/>
            <person name="Qiu Q."/>
            <person name="Yang H."/>
            <person name="Zhang Y.E."/>
            <person name="Wang W."/>
            <person name="Zhu M."/>
            <person name="He S."/>
            <person name="Zhang G."/>
        </authorList>
    </citation>
    <scope>NUCLEOTIDE SEQUENCE [LARGE SCALE GENOMIC DNA]</scope>
    <source>
        <strain evidence="4">Bchr_013</strain>
    </source>
</reference>
<dbReference type="GO" id="GO:0008201">
    <property type="term" value="F:heparin binding"/>
    <property type="evidence" value="ECO:0007669"/>
    <property type="project" value="InterPro"/>
</dbReference>
<dbReference type="CDD" id="cd14808">
    <property type="entry name" value="RAP_D3"/>
    <property type="match status" value="1"/>
</dbReference>
<organism evidence="4 5">
    <name type="scientific">Polypterus senegalus</name>
    <name type="common">Senegal bichir</name>
    <dbReference type="NCBI Taxonomy" id="55291"/>
    <lineage>
        <taxon>Eukaryota</taxon>
        <taxon>Metazoa</taxon>
        <taxon>Chordata</taxon>
        <taxon>Craniata</taxon>
        <taxon>Vertebrata</taxon>
        <taxon>Euteleostomi</taxon>
        <taxon>Actinopterygii</taxon>
        <taxon>Polypteriformes</taxon>
        <taxon>Polypteridae</taxon>
        <taxon>Polypterus</taxon>
    </lineage>
</organism>
<dbReference type="InterPro" id="IPR037999">
    <property type="entry name" value="RAP_D3"/>
</dbReference>
<dbReference type="InterPro" id="IPR038003">
    <property type="entry name" value="A2-macroglobuin_RAP"/>
</dbReference>
<keyword evidence="5" id="KW-1185">Reference proteome</keyword>